<evidence type="ECO:0000256" key="3">
    <source>
        <dbReference type="ARBA" id="ARBA00010088"/>
    </source>
</evidence>
<comment type="subcellular location">
    <subcellularLocation>
        <location evidence="2">Cytoplasm</location>
    </subcellularLocation>
</comment>
<feature type="domain" description="Peptidase S33 tripeptidyl aminopeptidase-like C-terminal" evidence="13">
    <location>
        <begin position="382"/>
        <end position="481"/>
    </location>
</feature>
<keyword evidence="8" id="KW-0645">Protease</keyword>
<dbReference type="Gene3D" id="3.40.50.1820">
    <property type="entry name" value="alpha/beta hydrolase"/>
    <property type="match status" value="1"/>
</dbReference>
<evidence type="ECO:0000256" key="9">
    <source>
        <dbReference type="ARBA" id="ARBA00022801"/>
    </source>
</evidence>
<dbReference type="AlphaFoldDB" id="A0A1I6GV57"/>
<sequence>MRNKGISALALLLGGTLYIGTPEAAFAASQDDASQESPALQQQEKLTSCYLKNISEQVLCGSLMVPENYDQPEQRQISINYAVLPAVSENKKADPLLILAGGPGQAATELAAMINRMFSDVRKQRDILLIDQRGTGKSNPLSCELSHVDELVKADDDIDLARIAGECLAQYKDEDLTQYHTVNAIRDFEAVREHLGYPQVNLYGGSYGTRAGLVYMREAPESVRAAVLDAVAPPEVVVGPFGRHGADSFNLLLEHCAKSAACQSTFPELKNTYAETLEKLEDEPVPLTVNDPLTNEPTDILITAGRFTSVMRVGLYHPVTRQLLPYAIQQTHRGNYTPLVGLIGSSMSQSEMYMGLTLSVLCSEDLPRATDELLAADGDNDFIGSRTADAFVEMCSVWPSVPRPESWFEPVASDIPSLLLSGRLDPVTPPTWGALAAQTLPNSRHLIAPNGSHTIAGHTCANKLATQFINTLDLAALDDSCLQNQKPMPFVLNANGKGL</sequence>
<dbReference type="PANTHER" id="PTHR43722">
    <property type="entry name" value="PROLINE IMINOPEPTIDASE"/>
    <property type="match status" value="1"/>
</dbReference>
<name>A0A1I6GV57_9GAMM</name>
<dbReference type="InterPro" id="IPR029058">
    <property type="entry name" value="AB_hydrolase_fold"/>
</dbReference>
<evidence type="ECO:0000256" key="7">
    <source>
        <dbReference type="ARBA" id="ARBA00022490"/>
    </source>
</evidence>
<dbReference type="InterPro" id="IPR005944">
    <property type="entry name" value="Pro_iminopeptidase"/>
</dbReference>
<reference evidence="15" key="1">
    <citation type="submission" date="2016-10" db="EMBL/GenBank/DDBJ databases">
        <authorList>
            <person name="Varghese N."/>
            <person name="Submissions S."/>
        </authorList>
    </citation>
    <scope>NUCLEOTIDE SEQUENCE [LARGE SCALE GENOMIC DNA]</scope>
    <source>
        <strain evidence="15">CGMCC 1.7285</strain>
    </source>
</reference>
<dbReference type="Pfam" id="PF00561">
    <property type="entry name" value="Abhydrolase_1"/>
    <property type="match status" value="1"/>
</dbReference>
<proteinExistence type="inferred from homology"/>
<comment type="similarity">
    <text evidence="3">Belongs to the peptidase S33 family.</text>
</comment>
<evidence type="ECO:0000259" key="12">
    <source>
        <dbReference type="Pfam" id="PF00561"/>
    </source>
</evidence>
<keyword evidence="7" id="KW-0963">Cytoplasm</keyword>
<evidence type="ECO:0000256" key="5">
    <source>
        <dbReference type="ARBA" id="ARBA00021843"/>
    </source>
</evidence>
<dbReference type="InterPro" id="IPR000073">
    <property type="entry name" value="AB_hydrolase_1"/>
</dbReference>
<evidence type="ECO:0000256" key="6">
    <source>
        <dbReference type="ARBA" id="ARBA00022438"/>
    </source>
</evidence>
<keyword evidence="6" id="KW-0031">Aminopeptidase</keyword>
<evidence type="ECO:0000259" key="13">
    <source>
        <dbReference type="Pfam" id="PF08386"/>
    </source>
</evidence>
<dbReference type="InterPro" id="IPR002410">
    <property type="entry name" value="Peptidase_S33"/>
</dbReference>
<dbReference type="PANTHER" id="PTHR43722:SF1">
    <property type="entry name" value="PROLINE IMINOPEPTIDASE"/>
    <property type="match status" value="1"/>
</dbReference>
<comment type="catalytic activity">
    <reaction evidence="1">
        <text>Release of N-terminal proline from a peptide.</text>
        <dbReference type="EC" id="3.4.11.5"/>
    </reaction>
</comment>
<keyword evidence="9" id="KW-0378">Hydrolase</keyword>
<feature type="chain" id="PRO_5011739844" description="Proline iminopeptidase" evidence="11">
    <location>
        <begin position="28"/>
        <end position="499"/>
    </location>
</feature>
<protein>
    <recommendedName>
        <fullName evidence="5">Proline iminopeptidase</fullName>
        <ecNumber evidence="4">3.4.11.5</ecNumber>
    </recommendedName>
    <alternativeName>
        <fullName evidence="10">Prolyl aminopeptidase</fullName>
    </alternativeName>
</protein>
<dbReference type="InterPro" id="IPR013595">
    <property type="entry name" value="Pept_S33_TAP-like_C"/>
</dbReference>
<feature type="signal peptide" evidence="11">
    <location>
        <begin position="1"/>
        <end position="27"/>
    </location>
</feature>
<evidence type="ECO:0000313" key="15">
    <source>
        <dbReference type="Proteomes" id="UP000199424"/>
    </source>
</evidence>
<gene>
    <name evidence="14" type="ORF">SAMN04488070_1241</name>
</gene>
<evidence type="ECO:0000256" key="10">
    <source>
        <dbReference type="ARBA" id="ARBA00029605"/>
    </source>
</evidence>
<evidence type="ECO:0000313" key="14">
    <source>
        <dbReference type="EMBL" id="SFR45947.1"/>
    </source>
</evidence>
<dbReference type="PRINTS" id="PR00793">
    <property type="entry name" value="PROAMNOPTASE"/>
</dbReference>
<dbReference type="EC" id="3.4.11.5" evidence="4"/>
<evidence type="ECO:0000256" key="2">
    <source>
        <dbReference type="ARBA" id="ARBA00004496"/>
    </source>
</evidence>
<dbReference type="GO" id="GO:0004177">
    <property type="term" value="F:aminopeptidase activity"/>
    <property type="evidence" value="ECO:0007669"/>
    <property type="project" value="UniProtKB-KW"/>
</dbReference>
<keyword evidence="11" id="KW-0732">Signal</keyword>
<dbReference type="Proteomes" id="UP000199424">
    <property type="component" value="Unassembled WGS sequence"/>
</dbReference>
<dbReference type="GO" id="GO:0005737">
    <property type="term" value="C:cytoplasm"/>
    <property type="evidence" value="ECO:0007669"/>
    <property type="project" value="UniProtKB-SubCell"/>
</dbReference>
<feature type="domain" description="AB hydrolase-1" evidence="12">
    <location>
        <begin position="95"/>
        <end position="231"/>
    </location>
</feature>
<dbReference type="EMBL" id="FOYU01000001">
    <property type="protein sequence ID" value="SFR45947.1"/>
    <property type="molecule type" value="Genomic_DNA"/>
</dbReference>
<organism evidence="14 15">
    <name type="scientific">Pseudidiomarina maritima</name>
    <dbReference type="NCBI Taxonomy" id="519453"/>
    <lineage>
        <taxon>Bacteria</taxon>
        <taxon>Pseudomonadati</taxon>
        <taxon>Pseudomonadota</taxon>
        <taxon>Gammaproteobacteria</taxon>
        <taxon>Alteromonadales</taxon>
        <taxon>Idiomarinaceae</taxon>
        <taxon>Pseudidiomarina</taxon>
    </lineage>
</organism>
<evidence type="ECO:0000256" key="11">
    <source>
        <dbReference type="SAM" id="SignalP"/>
    </source>
</evidence>
<dbReference type="RefSeq" id="WP_092856379.1">
    <property type="nucleotide sequence ID" value="NZ_FOYU01000001.1"/>
</dbReference>
<dbReference type="GO" id="GO:0006508">
    <property type="term" value="P:proteolysis"/>
    <property type="evidence" value="ECO:0007669"/>
    <property type="project" value="UniProtKB-KW"/>
</dbReference>
<evidence type="ECO:0000256" key="1">
    <source>
        <dbReference type="ARBA" id="ARBA00001585"/>
    </source>
</evidence>
<accession>A0A1I6GV57</accession>
<dbReference type="SUPFAM" id="SSF53474">
    <property type="entry name" value="alpha/beta-Hydrolases"/>
    <property type="match status" value="1"/>
</dbReference>
<evidence type="ECO:0000256" key="4">
    <source>
        <dbReference type="ARBA" id="ARBA00012568"/>
    </source>
</evidence>
<evidence type="ECO:0000256" key="8">
    <source>
        <dbReference type="ARBA" id="ARBA00022670"/>
    </source>
</evidence>
<keyword evidence="15" id="KW-1185">Reference proteome</keyword>
<dbReference type="Pfam" id="PF08386">
    <property type="entry name" value="Abhydrolase_4"/>
    <property type="match status" value="1"/>
</dbReference>